<dbReference type="Proteomes" id="UP000545490">
    <property type="component" value="Unassembled WGS sequence"/>
</dbReference>
<dbReference type="InterPro" id="IPR014914">
    <property type="entry name" value="RES_dom"/>
</dbReference>
<organism evidence="2 3">
    <name type="scientific">Rhizobium fabae</name>
    <dbReference type="NCBI Taxonomy" id="573179"/>
    <lineage>
        <taxon>Bacteria</taxon>
        <taxon>Pseudomonadati</taxon>
        <taxon>Pseudomonadota</taxon>
        <taxon>Alphaproteobacteria</taxon>
        <taxon>Hyphomicrobiales</taxon>
        <taxon>Rhizobiaceae</taxon>
        <taxon>Rhizobium/Agrobacterium group</taxon>
        <taxon>Rhizobium</taxon>
    </lineage>
</organism>
<evidence type="ECO:0000313" key="3">
    <source>
        <dbReference type="Proteomes" id="UP000545490"/>
    </source>
</evidence>
<accession>A0A7W6B8K0</accession>
<dbReference type="EMBL" id="JACIDG010000004">
    <property type="protein sequence ID" value="MBB3914594.1"/>
    <property type="molecule type" value="Genomic_DNA"/>
</dbReference>
<evidence type="ECO:0000313" key="2">
    <source>
        <dbReference type="EMBL" id="MBB3914594.1"/>
    </source>
</evidence>
<reference evidence="2 3" key="1">
    <citation type="submission" date="2020-08" db="EMBL/GenBank/DDBJ databases">
        <title>Genomic Encyclopedia of Type Strains, Phase IV (KMG-IV): sequencing the most valuable type-strain genomes for metagenomic binning, comparative biology and taxonomic classification.</title>
        <authorList>
            <person name="Goeker M."/>
        </authorList>
    </citation>
    <scope>NUCLEOTIDE SEQUENCE [LARGE SCALE GENOMIC DNA]</scope>
    <source>
        <strain evidence="2 3">DSM 19331</strain>
    </source>
</reference>
<dbReference type="Pfam" id="PF08808">
    <property type="entry name" value="RES"/>
    <property type="match status" value="1"/>
</dbReference>
<protein>
    <recommendedName>
        <fullName evidence="1">RES domain-containing protein</fullName>
    </recommendedName>
</protein>
<sequence length="242" mass="27272">MADKLDFATTPLTGSWYRLIPSRFPTIDIYRRVAVPEKWPLAAEIETMTNPRVRLRDKFGRGLEKTNPNKFQNWNHAPFAYPNPDGTWLFGSHVNALELADTVQTALAVAIRKREQFLAATDAPPLDLEMRVLKHEVNGHAFDLRNMALDLPKDARWSLGDKLLDKGGHAAIYVCPVRSTGTIASVFDQDALGSAMQTQHFKFRWDGARISQLYDFRSESDGAPITAEMVFGPQTVLFLNQI</sequence>
<gene>
    <name evidence="2" type="ORF">GGQ65_001876</name>
</gene>
<dbReference type="AlphaFoldDB" id="A0A7W6B8K0"/>
<proteinExistence type="predicted"/>
<name>A0A7W6B8K0_9HYPH</name>
<comment type="caution">
    <text evidence="2">The sequence shown here is derived from an EMBL/GenBank/DDBJ whole genome shotgun (WGS) entry which is preliminary data.</text>
</comment>
<feature type="domain" description="RES" evidence="1">
    <location>
        <begin position="75"/>
        <end position="206"/>
    </location>
</feature>
<evidence type="ECO:0000259" key="1">
    <source>
        <dbReference type="Pfam" id="PF08808"/>
    </source>
</evidence>
<dbReference type="RefSeq" id="WP_126823960.1">
    <property type="nucleotide sequence ID" value="NZ_JACIDG010000004.1"/>
</dbReference>